<evidence type="ECO:0000313" key="5">
    <source>
        <dbReference type="Proteomes" id="UP000193577"/>
    </source>
</evidence>
<dbReference type="AlphaFoldDB" id="A0AA91PE48"/>
<feature type="domain" description="Mce/MlaD" evidence="2">
    <location>
        <begin position="30"/>
        <end position="108"/>
    </location>
</feature>
<feature type="region of interest" description="Disordered" evidence="1">
    <location>
        <begin position="366"/>
        <end position="488"/>
    </location>
</feature>
<keyword evidence="5" id="KW-1185">Reference proteome</keyword>
<dbReference type="Proteomes" id="UP000193577">
    <property type="component" value="Unassembled WGS sequence"/>
</dbReference>
<protein>
    <submittedName>
        <fullName evidence="4">Mammalian cell entry protein</fullName>
    </submittedName>
</protein>
<evidence type="ECO:0000256" key="1">
    <source>
        <dbReference type="SAM" id="MobiDB-lite"/>
    </source>
</evidence>
<evidence type="ECO:0000259" key="2">
    <source>
        <dbReference type="Pfam" id="PF02470"/>
    </source>
</evidence>
<reference evidence="4 5" key="1">
    <citation type="submission" date="2017-04" db="EMBL/GenBank/DDBJ databases">
        <title>The new phylogeny of genus Mycobacterium.</title>
        <authorList>
            <person name="Tortoli E."/>
            <person name="Trovato A."/>
            <person name="Cirillo D.M."/>
        </authorList>
    </citation>
    <scope>NUCLEOTIDE SEQUENCE [LARGE SCALE GENOMIC DNA]</scope>
    <source>
        <strain evidence="4 5">KCTC 19819</strain>
    </source>
</reference>
<feature type="compositionally biased region" description="Pro residues" evidence="1">
    <location>
        <begin position="430"/>
        <end position="471"/>
    </location>
</feature>
<dbReference type="PANTHER" id="PTHR33371:SF19">
    <property type="entry name" value="MCE-FAMILY PROTEIN MCE4A"/>
    <property type="match status" value="1"/>
</dbReference>
<organism evidence="4 5">
    <name type="scientific">Mycolicibacillus koreensis</name>
    <dbReference type="NCBI Taxonomy" id="1069220"/>
    <lineage>
        <taxon>Bacteria</taxon>
        <taxon>Bacillati</taxon>
        <taxon>Actinomycetota</taxon>
        <taxon>Actinomycetes</taxon>
        <taxon>Mycobacteriales</taxon>
        <taxon>Mycobacteriaceae</taxon>
        <taxon>Mycolicibacillus</taxon>
    </lineage>
</organism>
<dbReference type="PANTHER" id="PTHR33371">
    <property type="entry name" value="INTERMEMBRANE PHOSPHOLIPID TRANSPORT SYSTEM BINDING PROTEIN MLAD-RELATED"/>
    <property type="match status" value="1"/>
</dbReference>
<dbReference type="GO" id="GO:0005576">
    <property type="term" value="C:extracellular region"/>
    <property type="evidence" value="ECO:0007669"/>
    <property type="project" value="TreeGrafter"/>
</dbReference>
<dbReference type="EMBL" id="NCXO01000022">
    <property type="protein sequence ID" value="OSC33435.1"/>
    <property type="molecule type" value="Genomic_DNA"/>
</dbReference>
<sequence>MLGSGIGVLLLIAVITGSLLLKATGKLDAYVRVVADLINVGDGLPSQSDVKYHGLLVGTVNNVIPATHGQPNFVHIDLKPRYAKDIPNNVTARVVPSNVFAVSSVQLVDPGEQGGTGEAPAISAGSHIPEDTELSTVIFQTTISKLRDVLAATGRGRDDHTLGILAAVGAATDHRRVKLLHAGAHLNRILDELNATVATEPGPSTITALLNATEGLKATAPDLVDTLHQAVRPMQTFVEKRAAFTSFISGSQYTFGTTREAFENHADQMVDMTQGLTPPIGVFAMNAHQFVPIFRRLNTLSQKFFDEVWIPEADVGNIRANLSVTPFFTYTRADCPRYGEMKGPSCFTAPEIPVRPELPEVLLPQNYHPPAGLEPPPGTEIGPDGNLIAVGPPYVDPTPKNLDDPMWNPPLPWWTGPSPRVPGTADPDAAGPPPPPSPPIPTAPVGPPLPGSPAIPGLPPPGAPPPGPAPAAPAAWGGNVGPVGSEQERNQLGTLIGDTGPATVATQLLLGPSARGSVVSAVNSSTSEAPK</sequence>
<evidence type="ECO:0000313" key="4">
    <source>
        <dbReference type="EMBL" id="OSC33435.1"/>
    </source>
</evidence>
<feature type="domain" description="Mammalian cell entry C-terminal" evidence="3">
    <location>
        <begin position="120"/>
        <end position="303"/>
    </location>
</feature>
<dbReference type="Pfam" id="PF11887">
    <property type="entry name" value="Mce4_CUP1"/>
    <property type="match status" value="1"/>
</dbReference>
<proteinExistence type="predicted"/>
<accession>A0AA91PE48</accession>
<dbReference type="Pfam" id="PF02470">
    <property type="entry name" value="MlaD"/>
    <property type="match status" value="1"/>
</dbReference>
<evidence type="ECO:0000259" key="3">
    <source>
        <dbReference type="Pfam" id="PF11887"/>
    </source>
</evidence>
<gene>
    <name evidence="4" type="ORF">B8W67_11010</name>
</gene>
<comment type="caution">
    <text evidence="4">The sequence shown here is derived from an EMBL/GenBank/DDBJ whole genome shotgun (WGS) entry which is preliminary data.</text>
</comment>
<dbReference type="GO" id="GO:0051701">
    <property type="term" value="P:biological process involved in interaction with host"/>
    <property type="evidence" value="ECO:0007669"/>
    <property type="project" value="TreeGrafter"/>
</dbReference>
<dbReference type="InterPro" id="IPR003399">
    <property type="entry name" value="Mce/MlaD"/>
</dbReference>
<name>A0AA91PE48_9MYCO</name>
<dbReference type="InterPro" id="IPR052336">
    <property type="entry name" value="MlaD_Phospholipid_Transporter"/>
</dbReference>
<dbReference type="InterPro" id="IPR024516">
    <property type="entry name" value="Mce_C"/>
</dbReference>